<dbReference type="InterPro" id="IPR008949">
    <property type="entry name" value="Isoprenoid_synthase_dom_sf"/>
</dbReference>
<organism evidence="3 4">
    <name type="scientific">Paxillus involutus ATCC 200175</name>
    <dbReference type="NCBI Taxonomy" id="664439"/>
    <lineage>
        <taxon>Eukaryota</taxon>
        <taxon>Fungi</taxon>
        <taxon>Dikarya</taxon>
        <taxon>Basidiomycota</taxon>
        <taxon>Agaricomycotina</taxon>
        <taxon>Agaricomycetes</taxon>
        <taxon>Agaricomycetidae</taxon>
        <taxon>Boletales</taxon>
        <taxon>Paxilineae</taxon>
        <taxon>Paxillaceae</taxon>
        <taxon>Paxillus</taxon>
    </lineage>
</organism>
<evidence type="ECO:0000256" key="2">
    <source>
        <dbReference type="ARBA" id="ARBA00023239"/>
    </source>
</evidence>
<dbReference type="Proteomes" id="UP000053647">
    <property type="component" value="Unassembled WGS sequence"/>
</dbReference>
<dbReference type="InterPro" id="IPR024652">
    <property type="entry name" value="Trichodiene_synth"/>
</dbReference>
<dbReference type="SFLD" id="SFLDG01021">
    <property type="entry name" value="Trichodiene_Synthase_Like"/>
    <property type="match status" value="1"/>
</dbReference>
<dbReference type="SUPFAM" id="SSF48576">
    <property type="entry name" value="Terpenoid synthases"/>
    <property type="match status" value="1"/>
</dbReference>
<name>A0A0C9TWW3_PAXIN</name>
<keyword evidence="4" id="KW-1185">Reference proteome</keyword>
<dbReference type="OrthoDB" id="2998174at2759"/>
<proteinExistence type="inferred from homology"/>
<dbReference type="AlphaFoldDB" id="A0A0C9TWW3"/>
<sequence>MLSHVSPPLQQPTVGFSNTVPIHSVRNTIHRLLARCNAQYKVVPFDNAFYQQCFDIAVQRGYPVSSEPFSVPNYLRVGVVFGATACAHGTTYGDTTRLVATGAHDARHALRTWIALYTAYATFTDDIPKRFPQEMPSLRAFNDRFVRGEKQGNAMLDALADLLREAPKVFGGPVPANLVTTSILDFITATMIEVDTQDMQISATAKQYPSYQRVMSGSGEAYAVMAFPADIPFEEYIQAMPDIALFICTVNDVLSFYKEELAGESTNHVATIAARKGISRVEAFEELVDTSVELYERIVSTLQGSPRSAREAFEQFVVGYVGFHTSLTRYRLTEVGL</sequence>
<dbReference type="SFLD" id="SFLDS00005">
    <property type="entry name" value="Isoprenoid_Synthase_Type_I"/>
    <property type="match status" value="1"/>
</dbReference>
<accession>A0A0C9TWW3</accession>
<keyword evidence="2" id="KW-0456">Lyase</keyword>
<evidence type="ECO:0000313" key="3">
    <source>
        <dbReference type="EMBL" id="KIJ11831.1"/>
    </source>
</evidence>
<comment type="similarity">
    <text evidence="1">Belongs to the trichodiene synthase family.</text>
</comment>
<dbReference type="EMBL" id="KN819372">
    <property type="protein sequence ID" value="KIJ11831.1"/>
    <property type="molecule type" value="Genomic_DNA"/>
</dbReference>
<reference evidence="4" key="2">
    <citation type="submission" date="2015-01" db="EMBL/GenBank/DDBJ databases">
        <title>Evolutionary Origins and Diversification of the Mycorrhizal Mutualists.</title>
        <authorList>
            <consortium name="DOE Joint Genome Institute"/>
            <consortium name="Mycorrhizal Genomics Consortium"/>
            <person name="Kohler A."/>
            <person name="Kuo A."/>
            <person name="Nagy L.G."/>
            <person name="Floudas D."/>
            <person name="Copeland A."/>
            <person name="Barry K.W."/>
            <person name="Cichocki N."/>
            <person name="Veneault-Fourrey C."/>
            <person name="LaButti K."/>
            <person name="Lindquist E.A."/>
            <person name="Lipzen A."/>
            <person name="Lundell T."/>
            <person name="Morin E."/>
            <person name="Murat C."/>
            <person name="Riley R."/>
            <person name="Ohm R."/>
            <person name="Sun H."/>
            <person name="Tunlid A."/>
            <person name="Henrissat B."/>
            <person name="Grigoriev I.V."/>
            <person name="Hibbett D.S."/>
            <person name="Martin F."/>
        </authorList>
    </citation>
    <scope>NUCLEOTIDE SEQUENCE [LARGE SCALE GENOMIC DNA]</scope>
    <source>
        <strain evidence="4">ATCC 200175</strain>
    </source>
</reference>
<reference evidence="3 4" key="1">
    <citation type="submission" date="2014-06" db="EMBL/GenBank/DDBJ databases">
        <authorList>
            <consortium name="DOE Joint Genome Institute"/>
            <person name="Kuo A."/>
            <person name="Kohler A."/>
            <person name="Nagy L.G."/>
            <person name="Floudas D."/>
            <person name="Copeland A."/>
            <person name="Barry K.W."/>
            <person name="Cichocki N."/>
            <person name="Veneault-Fourrey C."/>
            <person name="LaButti K."/>
            <person name="Lindquist E.A."/>
            <person name="Lipzen A."/>
            <person name="Lundell T."/>
            <person name="Morin E."/>
            <person name="Murat C."/>
            <person name="Sun H."/>
            <person name="Tunlid A."/>
            <person name="Henrissat B."/>
            <person name="Grigoriev I.V."/>
            <person name="Hibbett D.S."/>
            <person name="Martin F."/>
            <person name="Nordberg H.P."/>
            <person name="Cantor M.N."/>
            <person name="Hua S.X."/>
        </authorList>
    </citation>
    <scope>NUCLEOTIDE SEQUENCE [LARGE SCALE GENOMIC DNA]</scope>
    <source>
        <strain evidence="3 4">ATCC 200175</strain>
    </source>
</reference>
<evidence type="ECO:0008006" key="5">
    <source>
        <dbReference type="Google" id="ProtNLM"/>
    </source>
</evidence>
<dbReference type="HOGENOM" id="CLU_052212_0_2_1"/>
<protein>
    <recommendedName>
        <fullName evidence="5">Terpene synthase</fullName>
    </recommendedName>
</protein>
<evidence type="ECO:0000313" key="4">
    <source>
        <dbReference type="Proteomes" id="UP000053647"/>
    </source>
</evidence>
<evidence type="ECO:0000256" key="1">
    <source>
        <dbReference type="ARBA" id="ARBA00007946"/>
    </source>
</evidence>
<gene>
    <name evidence="3" type="ORF">PAXINDRAFT_137577</name>
</gene>
<dbReference type="Gene3D" id="1.10.600.10">
    <property type="entry name" value="Farnesyl Diphosphate Synthase"/>
    <property type="match status" value="1"/>
</dbReference>
<dbReference type="GO" id="GO:0016838">
    <property type="term" value="F:carbon-oxygen lyase activity, acting on phosphates"/>
    <property type="evidence" value="ECO:0007669"/>
    <property type="project" value="InterPro"/>
</dbReference>
<dbReference type="Pfam" id="PF06330">
    <property type="entry name" value="TRI5"/>
    <property type="match status" value="1"/>
</dbReference>